<evidence type="ECO:0000313" key="3">
    <source>
        <dbReference type="Proteomes" id="UP000597301"/>
    </source>
</evidence>
<protein>
    <recommendedName>
        <fullName evidence="1">PRTase-CE domain-containing protein</fullName>
    </recommendedName>
</protein>
<sequence>MDSELSVIEKLERSMEFDKDRPMKAGALRALYETLAEHLYHQYEPTRGSSNARLSRDFIVRLNEWLKCFRSEEDQWIAFKSIEYFFFAGQSEFDELYRCAFDHVIKPWIIDENNIDIFSAESTGILNQELAKIWPCPISDSLRINSFLHLTGLKGQSLRPDWMSLNSLGDPGKIKDFCDKENLKYLVLIEDFIGSGGQAARLLNFALSVFNGPILIIPLVICAQGDKKIRGKLEAIGRANVKYQPVTIVPEVCMVTEELQTQQPAFFDQLRVVLKNGYNIINQKMDGEEYGWKKTGSLIVLYSNCPNNTPPIYHKVTDSWNPVFPRFDREAEVKR</sequence>
<feature type="domain" description="PRTase-CE" evidence="1">
    <location>
        <begin position="63"/>
        <end position="326"/>
    </location>
</feature>
<keyword evidence="3" id="KW-1185">Reference proteome</keyword>
<dbReference type="Proteomes" id="UP000597301">
    <property type="component" value="Unassembled WGS sequence"/>
</dbReference>
<dbReference type="RefSeq" id="WP_188637767.1">
    <property type="nucleotide sequence ID" value="NZ_BMHM01000001.1"/>
</dbReference>
<dbReference type="Pfam" id="PF24390">
    <property type="entry name" value="PRTase-CE"/>
    <property type="match status" value="1"/>
</dbReference>
<evidence type="ECO:0000313" key="2">
    <source>
        <dbReference type="EMBL" id="GGC76700.1"/>
    </source>
</evidence>
<evidence type="ECO:0000259" key="1">
    <source>
        <dbReference type="Pfam" id="PF24390"/>
    </source>
</evidence>
<dbReference type="EMBL" id="BMHM01000001">
    <property type="protein sequence ID" value="GGC76700.1"/>
    <property type="molecule type" value="Genomic_DNA"/>
</dbReference>
<reference evidence="3" key="1">
    <citation type="journal article" date="2019" name="Int. J. Syst. Evol. Microbiol.">
        <title>The Global Catalogue of Microorganisms (GCM) 10K type strain sequencing project: providing services to taxonomists for standard genome sequencing and annotation.</title>
        <authorList>
            <consortium name="The Broad Institute Genomics Platform"/>
            <consortium name="The Broad Institute Genome Sequencing Center for Infectious Disease"/>
            <person name="Wu L."/>
            <person name="Ma J."/>
        </authorList>
    </citation>
    <scope>NUCLEOTIDE SEQUENCE [LARGE SCALE GENOMIC DNA]</scope>
    <source>
        <strain evidence="3">CGMCC 1.15122</strain>
    </source>
</reference>
<name>A0ABQ1NGR8_9GAMM</name>
<gene>
    <name evidence="2" type="ORF">GCM10011382_03220</name>
</gene>
<accession>A0ABQ1NGR8</accession>
<proteinExistence type="predicted"/>
<organism evidence="2 3">
    <name type="scientific">Vreelandella lutescens</name>
    <dbReference type="NCBI Taxonomy" id="1602943"/>
    <lineage>
        <taxon>Bacteria</taxon>
        <taxon>Pseudomonadati</taxon>
        <taxon>Pseudomonadota</taxon>
        <taxon>Gammaproteobacteria</taxon>
        <taxon>Oceanospirillales</taxon>
        <taxon>Halomonadaceae</taxon>
        <taxon>Vreelandella</taxon>
    </lineage>
</organism>
<dbReference type="InterPro" id="IPR056920">
    <property type="entry name" value="PRTase-CE"/>
</dbReference>
<comment type="caution">
    <text evidence="2">The sequence shown here is derived from an EMBL/GenBank/DDBJ whole genome shotgun (WGS) entry which is preliminary data.</text>
</comment>